<organism evidence="1 2">
    <name type="scientific">Winogradskyella pelagia</name>
    <dbReference type="NCBI Taxonomy" id="2819984"/>
    <lineage>
        <taxon>Bacteria</taxon>
        <taxon>Pseudomonadati</taxon>
        <taxon>Bacteroidota</taxon>
        <taxon>Flavobacteriia</taxon>
        <taxon>Flavobacteriales</taxon>
        <taxon>Flavobacteriaceae</taxon>
        <taxon>Winogradskyella</taxon>
    </lineage>
</organism>
<dbReference type="EMBL" id="JAGEVF010000032">
    <property type="protein sequence ID" value="MBO3118077.1"/>
    <property type="molecule type" value="Genomic_DNA"/>
</dbReference>
<comment type="caution">
    <text evidence="1">The sequence shown here is derived from an EMBL/GenBank/DDBJ whole genome shotgun (WGS) entry which is preliminary data.</text>
</comment>
<evidence type="ECO:0000313" key="2">
    <source>
        <dbReference type="Proteomes" id="UP000676776"/>
    </source>
</evidence>
<proteinExistence type="predicted"/>
<dbReference type="Proteomes" id="UP000676776">
    <property type="component" value="Unassembled WGS sequence"/>
</dbReference>
<dbReference type="RefSeq" id="WP_208155450.1">
    <property type="nucleotide sequence ID" value="NZ_JAGEVF010000032.1"/>
</dbReference>
<sequence length="290" mass="34023">MQENRPYKNITDLKSEMKKVSDGFQSINNNMIAVGMDYKFYLDSKFTDSKIYEFRDNILYRLRATRLHINILVNLLSSLDRELSEIFKSENGQMSMQIHFENRKSDISALFDSIIFHTISAFDYVSNLVAFLSLKNHKKLKWNELAQSVRDPKNELHESSFSELIDKLDRELIGRLYKHRSDLIHSGKDGEKSSLSIELINGKVKTKILASNKFNKNFSELRKLNKEYDLSISYILFWLLEKTIDSIIEIQFGLKEFMEKNKKNDLPFMFMKGPNNEILPVSTNYWSGKK</sequence>
<keyword evidence="2" id="KW-1185">Reference proteome</keyword>
<accession>A0ABS3T5S5</accession>
<protein>
    <recommendedName>
        <fullName evidence="3">Apea-like HEPN domain-containing protein</fullName>
    </recommendedName>
</protein>
<evidence type="ECO:0000313" key="1">
    <source>
        <dbReference type="EMBL" id="MBO3118077.1"/>
    </source>
</evidence>
<gene>
    <name evidence="1" type="ORF">J4050_15095</name>
</gene>
<name>A0ABS3T5S5_9FLAO</name>
<evidence type="ECO:0008006" key="3">
    <source>
        <dbReference type="Google" id="ProtNLM"/>
    </source>
</evidence>
<reference evidence="1 2" key="1">
    <citation type="submission" date="2021-03" db="EMBL/GenBank/DDBJ databases">
        <title>Winogradskyella sp. nov., isolated from costal sediment.</title>
        <authorList>
            <person name="Gao C."/>
        </authorList>
    </citation>
    <scope>NUCLEOTIDE SEQUENCE [LARGE SCALE GENOMIC DNA]</scope>
    <source>
        <strain evidence="1 2">DF17</strain>
    </source>
</reference>